<dbReference type="PANTHER" id="PTHR21262:SF31">
    <property type="entry name" value="GTP PYROPHOSPHOKINASE"/>
    <property type="match status" value="1"/>
</dbReference>
<dbReference type="EMBL" id="BNJG01000001">
    <property type="protein sequence ID" value="GHO52983.1"/>
    <property type="molecule type" value="Genomic_DNA"/>
</dbReference>
<dbReference type="NCBIfam" id="TIGR00691">
    <property type="entry name" value="spoT_relA"/>
    <property type="match status" value="1"/>
</dbReference>
<dbReference type="SUPFAM" id="SSF109604">
    <property type="entry name" value="HD-domain/PDEase-like"/>
    <property type="match status" value="1"/>
</dbReference>
<dbReference type="PANTHER" id="PTHR21262">
    <property type="entry name" value="GUANOSINE-3',5'-BIS DIPHOSPHATE 3'-PYROPHOSPHOHYDROLASE"/>
    <property type="match status" value="1"/>
</dbReference>
<organism evidence="5 6">
    <name type="scientific">Ktedonobacter robiniae</name>
    <dbReference type="NCBI Taxonomy" id="2778365"/>
    <lineage>
        <taxon>Bacteria</taxon>
        <taxon>Bacillati</taxon>
        <taxon>Chloroflexota</taxon>
        <taxon>Ktedonobacteria</taxon>
        <taxon>Ktedonobacterales</taxon>
        <taxon>Ktedonobacteraceae</taxon>
        <taxon>Ktedonobacter</taxon>
    </lineage>
</organism>
<feature type="region of interest" description="Disordered" evidence="2">
    <location>
        <begin position="140"/>
        <end position="173"/>
    </location>
</feature>
<evidence type="ECO:0000256" key="1">
    <source>
        <dbReference type="RuleBase" id="RU003847"/>
    </source>
</evidence>
<comment type="similarity">
    <text evidence="1">Belongs to the relA/spoT family.</text>
</comment>
<dbReference type="Gene3D" id="3.10.20.30">
    <property type="match status" value="1"/>
</dbReference>
<dbReference type="InterPro" id="IPR012675">
    <property type="entry name" value="Beta-grasp_dom_sf"/>
</dbReference>
<dbReference type="InterPro" id="IPR045600">
    <property type="entry name" value="RelA/SpoT_AH_RIS"/>
</dbReference>
<name>A0ABQ3UJZ2_9CHLR</name>
<evidence type="ECO:0000256" key="2">
    <source>
        <dbReference type="SAM" id="MobiDB-lite"/>
    </source>
</evidence>
<accession>A0ABQ3UJZ2</accession>
<dbReference type="Pfam" id="PF13328">
    <property type="entry name" value="HD_4"/>
    <property type="match status" value="2"/>
</dbReference>
<dbReference type="Pfam" id="PF19296">
    <property type="entry name" value="RelA_AH_RIS"/>
    <property type="match status" value="1"/>
</dbReference>
<dbReference type="InterPro" id="IPR002912">
    <property type="entry name" value="ACT_dom"/>
</dbReference>
<dbReference type="SUPFAM" id="SSF81301">
    <property type="entry name" value="Nucleotidyltransferase"/>
    <property type="match status" value="1"/>
</dbReference>
<sequence length="827" mass="93169">MIHIEKHVSPQENLTSPVADLRQQIRSYMSTDEVDMVEKALQLVLEVCSDVVAGERLVPPLEYALGVASILANMHMDAAGVAAGLVFEAIDADLVTLEEVEDRVGSTTARVVGSMERFNILERKKQSVTAVSAALSAQNLQTSAAKKSHDEREEGSSSASGDGKKPRVREAMRRQQAETVRKMFVAMAEDPRVVSLKLAYRLFVMRHMCHPEYQGDRQEMLATAEETREIYAPLAGRLGMSRVEGELEDLAFQILEPDKFQWVKGIVESERKQWRSYVESVCEMLRQEMASIGVNAVVSGRVKRYYSFYRKLERSTGEAGGDFEMLKAAADVTQIHDLIAFRILVDTDNECYIALGHVHSLWKPKEGRIKDFIANPKPNGYRALHTTVFCLDDQLVEIQIRTHAMHEMAEYGVAMHWHYKDIGDNASSTAKELLTWIHQLAEWQHEIKAANATDSEFVEAVKDDLFEEQIFIFTPRGEVKDLPVGSTPLDFAYRIHTKIGDSCAGARVISHVEGHDGDRLVTRMVPLDYELKSGEIVDIVTNRSAHPTRDWLNIARTAAARNKIRRYLKIHERDINIQIGSERLDRVLKSIAGLRGMEAITEEVENWLCQELHMDTFEDILSAIGADDMRPHGVAVKAHEYFQQREGKESRDERGETGELALPATSRQPAVNLQVAGVDGLLTRLANCCCPLPGDEIVGFISRGKGVIVHRSDCPNAMRLHERSGERFITVTWQGMSQPRYHVPIIIFARDRAGLIRDIATIISEYGLNLLSIGTNANNRERIVITATLEINDLEIMPRLFKRLEKVKDILQVERDMGRRRVTDAQA</sequence>
<evidence type="ECO:0000313" key="5">
    <source>
        <dbReference type="EMBL" id="GHO52983.1"/>
    </source>
</evidence>
<dbReference type="Proteomes" id="UP000654345">
    <property type="component" value="Unassembled WGS sequence"/>
</dbReference>
<reference evidence="5 6" key="1">
    <citation type="journal article" date="2021" name="Int. J. Syst. Evol. Microbiol.">
        <title>Reticulibacter mediterranei gen. nov., sp. nov., within the new family Reticulibacteraceae fam. nov., and Ktedonospora formicarum gen. nov., sp. nov., Ktedonobacter robiniae sp. nov., Dictyobacter formicarum sp. nov. and Dictyobacter arantiisoli sp. nov., belonging to the class Ktedonobacteria.</title>
        <authorList>
            <person name="Yabe S."/>
            <person name="Zheng Y."/>
            <person name="Wang C.M."/>
            <person name="Sakai Y."/>
            <person name="Abe K."/>
            <person name="Yokota A."/>
            <person name="Donadio S."/>
            <person name="Cavaletti L."/>
            <person name="Monciardini P."/>
        </authorList>
    </citation>
    <scope>NUCLEOTIDE SEQUENCE [LARGE SCALE GENOMIC DNA]</scope>
    <source>
        <strain evidence="5 6">SOSP1-30</strain>
    </source>
</reference>
<protein>
    <submittedName>
        <fullName evidence="5">(P)ppGpp synthetase</fullName>
    </submittedName>
</protein>
<dbReference type="CDD" id="cd01668">
    <property type="entry name" value="TGS_RSH"/>
    <property type="match status" value="1"/>
</dbReference>
<dbReference type="Pfam" id="PF02824">
    <property type="entry name" value="TGS"/>
    <property type="match status" value="1"/>
</dbReference>
<comment type="function">
    <text evidence="1">In eubacteria ppGpp (guanosine 3'-diphosphate 5'-diphosphate) is a mediator of the stringent response that coordinates a variety of cellular activities in response to changes in nutritional abundance.</text>
</comment>
<proteinExistence type="inferred from homology"/>
<dbReference type="PROSITE" id="PS51671">
    <property type="entry name" value="ACT"/>
    <property type="match status" value="1"/>
</dbReference>
<evidence type="ECO:0000259" key="4">
    <source>
        <dbReference type="PROSITE" id="PS51880"/>
    </source>
</evidence>
<dbReference type="InterPro" id="IPR033655">
    <property type="entry name" value="TGS_RelA/SpoT"/>
</dbReference>
<evidence type="ECO:0000259" key="3">
    <source>
        <dbReference type="PROSITE" id="PS51671"/>
    </source>
</evidence>
<dbReference type="PROSITE" id="PS51880">
    <property type="entry name" value="TGS"/>
    <property type="match status" value="1"/>
</dbReference>
<dbReference type="CDD" id="cd05399">
    <property type="entry name" value="NT_Rel-Spo_like"/>
    <property type="match status" value="1"/>
</dbReference>
<dbReference type="InterPro" id="IPR004095">
    <property type="entry name" value="TGS"/>
</dbReference>
<dbReference type="InterPro" id="IPR012676">
    <property type="entry name" value="TGS-like"/>
</dbReference>
<gene>
    <name evidence="5" type="ORF">KSB_14580</name>
</gene>
<dbReference type="SUPFAM" id="SSF55021">
    <property type="entry name" value="ACT-like"/>
    <property type="match status" value="1"/>
</dbReference>
<feature type="compositionally biased region" description="Basic and acidic residues" evidence="2">
    <location>
        <begin position="162"/>
        <end position="173"/>
    </location>
</feature>
<dbReference type="Pfam" id="PF13291">
    <property type="entry name" value="ACT_4"/>
    <property type="match status" value="1"/>
</dbReference>
<dbReference type="CDD" id="cd04876">
    <property type="entry name" value="ACT_RelA-SpoT"/>
    <property type="match status" value="1"/>
</dbReference>
<keyword evidence="6" id="KW-1185">Reference proteome</keyword>
<dbReference type="InterPro" id="IPR045865">
    <property type="entry name" value="ACT-like_dom_sf"/>
</dbReference>
<dbReference type="Gene3D" id="3.30.460.10">
    <property type="entry name" value="Beta Polymerase, domain 2"/>
    <property type="match status" value="1"/>
</dbReference>
<evidence type="ECO:0000313" key="6">
    <source>
        <dbReference type="Proteomes" id="UP000654345"/>
    </source>
</evidence>
<dbReference type="Pfam" id="PF04607">
    <property type="entry name" value="RelA_SpoT"/>
    <property type="match status" value="1"/>
</dbReference>
<dbReference type="Gene3D" id="3.30.70.260">
    <property type="match status" value="1"/>
</dbReference>
<dbReference type="InterPro" id="IPR007685">
    <property type="entry name" value="RelA_SpoT"/>
</dbReference>
<feature type="domain" description="TGS" evidence="4">
    <location>
        <begin position="468"/>
        <end position="541"/>
    </location>
</feature>
<dbReference type="InterPro" id="IPR043519">
    <property type="entry name" value="NT_sf"/>
</dbReference>
<comment type="caution">
    <text evidence="5">The sequence shown here is derived from an EMBL/GenBank/DDBJ whole genome shotgun (WGS) entry which is preliminary data.</text>
</comment>
<dbReference type="Gene3D" id="1.10.3210.10">
    <property type="entry name" value="Hypothetical protein af1432"/>
    <property type="match status" value="1"/>
</dbReference>
<dbReference type="SUPFAM" id="SSF81271">
    <property type="entry name" value="TGS-like"/>
    <property type="match status" value="1"/>
</dbReference>
<feature type="domain" description="ACT" evidence="3">
    <location>
        <begin position="744"/>
        <end position="818"/>
    </location>
</feature>
<dbReference type="InterPro" id="IPR004811">
    <property type="entry name" value="RelA/Spo_fam"/>
</dbReference>
<dbReference type="SMART" id="SM00954">
    <property type="entry name" value="RelA_SpoT"/>
    <property type="match status" value="1"/>
</dbReference>